<evidence type="ECO:0000313" key="1">
    <source>
        <dbReference type="EMBL" id="MBL4955159.1"/>
    </source>
</evidence>
<name>A0ABS1TVU1_9BACI</name>
<dbReference type="InterPro" id="IPR006530">
    <property type="entry name" value="YD"/>
</dbReference>
<dbReference type="EMBL" id="JAESWB010000404">
    <property type="protein sequence ID" value="MBL4955159.1"/>
    <property type="molecule type" value="Genomic_DNA"/>
</dbReference>
<feature type="non-terminal residue" evidence="1">
    <location>
        <position position="1"/>
    </location>
</feature>
<dbReference type="Proteomes" id="UP000623967">
    <property type="component" value="Unassembled WGS sequence"/>
</dbReference>
<accession>A0ABS1TVU1</accession>
<dbReference type="InterPro" id="IPR031325">
    <property type="entry name" value="RHS_repeat"/>
</dbReference>
<protein>
    <submittedName>
        <fullName evidence="1">RHS repeat protein</fullName>
    </submittedName>
</protein>
<dbReference type="Pfam" id="PF05593">
    <property type="entry name" value="RHS_repeat"/>
    <property type="match status" value="1"/>
</dbReference>
<proteinExistence type="predicted"/>
<dbReference type="NCBIfam" id="TIGR01643">
    <property type="entry name" value="YD_repeat_2x"/>
    <property type="match status" value="1"/>
</dbReference>
<sequence>GGRVWRSNAGDGVVKVMLYDLQGNQTAVLASASQDLKTAGSAAAADALTGLRRNTSQYDALGRVVRQNLASGGVIHQIWDRWGNCLSRSDARDSGMTTSWTYNASNQVIQQWQPAKTMFVESGTPGYASVPAQTLYYYDALGNLVATRDARGNVNGKRYDADGNVVSEHHADGG</sequence>
<keyword evidence="2" id="KW-1185">Reference proteome</keyword>
<gene>
    <name evidence="1" type="ORF">JK635_23705</name>
</gene>
<feature type="non-terminal residue" evidence="1">
    <location>
        <position position="174"/>
    </location>
</feature>
<dbReference type="RefSeq" id="WP_202656417.1">
    <property type="nucleotide sequence ID" value="NZ_JAESWB010000404.1"/>
</dbReference>
<organism evidence="1 2">
    <name type="scientific">Neobacillus paridis</name>
    <dbReference type="NCBI Taxonomy" id="2803862"/>
    <lineage>
        <taxon>Bacteria</taxon>
        <taxon>Bacillati</taxon>
        <taxon>Bacillota</taxon>
        <taxon>Bacilli</taxon>
        <taxon>Bacillales</taxon>
        <taxon>Bacillaceae</taxon>
        <taxon>Neobacillus</taxon>
    </lineage>
</organism>
<comment type="caution">
    <text evidence="1">The sequence shown here is derived from an EMBL/GenBank/DDBJ whole genome shotgun (WGS) entry which is preliminary data.</text>
</comment>
<dbReference type="Gene3D" id="2.180.10.10">
    <property type="entry name" value="RHS repeat-associated core"/>
    <property type="match status" value="2"/>
</dbReference>
<reference evidence="1 2" key="1">
    <citation type="submission" date="2021-01" db="EMBL/GenBank/DDBJ databases">
        <title>Genome public.</title>
        <authorList>
            <person name="Liu C."/>
            <person name="Sun Q."/>
        </authorList>
    </citation>
    <scope>NUCLEOTIDE SEQUENCE [LARGE SCALE GENOMIC DNA]</scope>
    <source>
        <strain evidence="1 2">YIM B02564</strain>
    </source>
</reference>
<evidence type="ECO:0000313" key="2">
    <source>
        <dbReference type="Proteomes" id="UP000623967"/>
    </source>
</evidence>